<evidence type="ECO:0000256" key="1">
    <source>
        <dbReference type="SAM" id="MobiDB-lite"/>
    </source>
</evidence>
<feature type="compositionally biased region" description="Acidic residues" evidence="1">
    <location>
        <begin position="39"/>
        <end position="48"/>
    </location>
</feature>
<evidence type="ECO:0000313" key="2">
    <source>
        <dbReference type="EMBL" id="KFK38319.1"/>
    </source>
</evidence>
<gene>
    <name evidence="2" type="ordered locus">AALP_Aa3g098500</name>
</gene>
<keyword evidence="3" id="KW-1185">Reference proteome</keyword>
<dbReference type="OrthoDB" id="780709at2759"/>
<reference evidence="3" key="1">
    <citation type="journal article" date="2015" name="Nat. Plants">
        <title>Genome expansion of Arabis alpina linked with retrotransposition and reduced symmetric DNA methylation.</title>
        <authorList>
            <person name="Willing E.M."/>
            <person name="Rawat V."/>
            <person name="Mandakova T."/>
            <person name="Maumus F."/>
            <person name="James G.V."/>
            <person name="Nordstroem K.J."/>
            <person name="Becker C."/>
            <person name="Warthmann N."/>
            <person name="Chica C."/>
            <person name="Szarzynska B."/>
            <person name="Zytnicki M."/>
            <person name="Albani M.C."/>
            <person name="Kiefer C."/>
            <person name="Bergonzi S."/>
            <person name="Castaings L."/>
            <person name="Mateos J.L."/>
            <person name="Berns M.C."/>
            <person name="Bujdoso N."/>
            <person name="Piofczyk T."/>
            <person name="de Lorenzo L."/>
            <person name="Barrero-Sicilia C."/>
            <person name="Mateos I."/>
            <person name="Piednoel M."/>
            <person name="Hagmann J."/>
            <person name="Chen-Min-Tao R."/>
            <person name="Iglesias-Fernandez R."/>
            <person name="Schuster S.C."/>
            <person name="Alonso-Blanco C."/>
            <person name="Roudier F."/>
            <person name="Carbonero P."/>
            <person name="Paz-Ares J."/>
            <person name="Davis S.J."/>
            <person name="Pecinka A."/>
            <person name="Quesneville H."/>
            <person name="Colot V."/>
            <person name="Lysak M.A."/>
            <person name="Weigel D."/>
            <person name="Coupland G."/>
            <person name="Schneeberger K."/>
        </authorList>
    </citation>
    <scope>NUCLEOTIDE SEQUENCE [LARGE SCALE GENOMIC DNA]</scope>
    <source>
        <strain evidence="3">cv. Pajares</strain>
    </source>
</reference>
<organism evidence="2 3">
    <name type="scientific">Arabis alpina</name>
    <name type="common">Alpine rock-cress</name>
    <dbReference type="NCBI Taxonomy" id="50452"/>
    <lineage>
        <taxon>Eukaryota</taxon>
        <taxon>Viridiplantae</taxon>
        <taxon>Streptophyta</taxon>
        <taxon>Embryophyta</taxon>
        <taxon>Tracheophyta</taxon>
        <taxon>Spermatophyta</taxon>
        <taxon>Magnoliopsida</taxon>
        <taxon>eudicotyledons</taxon>
        <taxon>Gunneridae</taxon>
        <taxon>Pentapetalae</taxon>
        <taxon>rosids</taxon>
        <taxon>malvids</taxon>
        <taxon>Brassicales</taxon>
        <taxon>Brassicaceae</taxon>
        <taxon>Arabideae</taxon>
        <taxon>Arabis</taxon>
    </lineage>
</organism>
<feature type="compositionally biased region" description="Low complexity" evidence="1">
    <location>
        <begin position="15"/>
        <end position="35"/>
    </location>
</feature>
<feature type="region of interest" description="Disordered" evidence="1">
    <location>
        <begin position="1"/>
        <end position="57"/>
    </location>
</feature>
<dbReference type="AlphaFoldDB" id="A0A087H867"/>
<sequence>MEDNKDDVVVESDSSEVVSLDLNEQQQQQQQQQQQEALAGDDIDDQDQDMDKDPGQKLGVWVQESDHGKVMELSIDGSNSSHHGEIEGLDLELRLGQSAVEKKKT</sequence>
<accession>A0A087H867</accession>
<protein>
    <submittedName>
        <fullName evidence="2">Uncharacterized protein</fullName>
    </submittedName>
</protein>
<dbReference type="Proteomes" id="UP000029120">
    <property type="component" value="Chromosome 3"/>
</dbReference>
<dbReference type="EMBL" id="CM002871">
    <property type="protein sequence ID" value="KFK38319.1"/>
    <property type="molecule type" value="Genomic_DNA"/>
</dbReference>
<name>A0A087H867_ARAAL</name>
<evidence type="ECO:0000313" key="3">
    <source>
        <dbReference type="Proteomes" id="UP000029120"/>
    </source>
</evidence>
<feature type="compositionally biased region" description="Acidic residues" evidence="1">
    <location>
        <begin position="1"/>
        <end position="14"/>
    </location>
</feature>
<proteinExistence type="predicted"/>
<dbReference type="Gramene" id="KFK38319">
    <property type="protein sequence ID" value="KFK38319"/>
    <property type="gene ID" value="AALP_AA3G098500"/>
</dbReference>